<dbReference type="OrthoDB" id="9795979at2"/>
<evidence type="ECO:0000256" key="7">
    <source>
        <dbReference type="PIRSR" id="PIRSR618044-1"/>
    </source>
</evidence>
<feature type="region of interest" description="Disordered" evidence="10">
    <location>
        <begin position="407"/>
        <end position="427"/>
    </location>
</feature>
<dbReference type="Gene3D" id="3.40.710.10">
    <property type="entry name" value="DD-peptidase/beta-lactamase superfamily"/>
    <property type="match status" value="1"/>
</dbReference>
<protein>
    <submittedName>
        <fullName evidence="12">D-alanyl-D-alanine carboxypeptidase</fullName>
    </submittedName>
</protein>
<keyword evidence="5" id="KW-0573">Peptidoglycan synthesis</keyword>
<evidence type="ECO:0000256" key="1">
    <source>
        <dbReference type="ARBA" id="ARBA00007164"/>
    </source>
</evidence>
<evidence type="ECO:0000256" key="8">
    <source>
        <dbReference type="PIRSR" id="PIRSR618044-2"/>
    </source>
</evidence>
<dbReference type="InterPro" id="IPR007730">
    <property type="entry name" value="SPOR-like_dom"/>
</dbReference>
<dbReference type="InterPro" id="IPR012338">
    <property type="entry name" value="Beta-lactam/transpept-like"/>
</dbReference>
<comment type="similarity">
    <text evidence="1 9">Belongs to the peptidase S11 family.</text>
</comment>
<dbReference type="SUPFAM" id="SSF56601">
    <property type="entry name" value="beta-lactamase/transpeptidase-like"/>
    <property type="match status" value="1"/>
</dbReference>
<keyword evidence="3" id="KW-0378">Hydrolase</keyword>
<keyword evidence="13" id="KW-1185">Reference proteome</keyword>
<dbReference type="GO" id="GO:0071555">
    <property type="term" value="P:cell wall organization"/>
    <property type="evidence" value="ECO:0007669"/>
    <property type="project" value="UniProtKB-KW"/>
</dbReference>
<dbReference type="GO" id="GO:0008360">
    <property type="term" value="P:regulation of cell shape"/>
    <property type="evidence" value="ECO:0007669"/>
    <property type="project" value="UniProtKB-KW"/>
</dbReference>
<dbReference type="PANTHER" id="PTHR21581">
    <property type="entry name" value="D-ALANYL-D-ALANINE CARBOXYPEPTIDASE"/>
    <property type="match status" value="1"/>
</dbReference>
<reference evidence="12 13" key="1">
    <citation type="submission" date="2019-03" db="EMBL/GenBank/DDBJ databases">
        <title>Genomic Encyclopedia of Type Strains, Phase III (KMG-III): the genomes of soil and plant-associated and newly described type strains.</title>
        <authorList>
            <person name="Whitman W."/>
        </authorList>
    </citation>
    <scope>NUCLEOTIDE SEQUENCE [LARGE SCALE GENOMIC DNA]</scope>
    <source>
        <strain evidence="12 13">CGMCC 1.7002</strain>
    </source>
</reference>
<feature type="active site" evidence="7">
    <location>
        <position position="128"/>
    </location>
</feature>
<dbReference type="Gene3D" id="3.30.70.1070">
    <property type="entry name" value="Sporulation related repeat"/>
    <property type="match status" value="1"/>
</dbReference>
<feature type="active site" description="Acyl-ester intermediate" evidence="7">
    <location>
        <position position="68"/>
    </location>
</feature>
<dbReference type="EMBL" id="SNYR01000001">
    <property type="protein sequence ID" value="TDQ66501.1"/>
    <property type="molecule type" value="Genomic_DNA"/>
</dbReference>
<evidence type="ECO:0000256" key="9">
    <source>
        <dbReference type="RuleBase" id="RU004016"/>
    </source>
</evidence>
<feature type="domain" description="SPOR" evidence="11">
    <location>
        <begin position="470"/>
        <end position="553"/>
    </location>
</feature>
<evidence type="ECO:0000256" key="5">
    <source>
        <dbReference type="ARBA" id="ARBA00022984"/>
    </source>
</evidence>
<dbReference type="GO" id="GO:0009002">
    <property type="term" value="F:serine-type D-Ala-D-Ala carboxypeptidase activity"/>
    <property type="evidence" value="ECO:0007669"/>
    <property type="project" value="InterPro"/>
</dbReference>
<evidence type="ECO:0000259" key="11">
    <source>
        <dbReference type="PROSITE" id="PS51724"/>
    </source>
</evidence>
<gene>
    <name evidence="12" type="ORF">ATL17_0498</name>
</gene>
<evidence type="ECO:0000256" key="3">
    <source>
        <dbReference type="ARBA" id="ARBA00022801"/>
    </source>
</evidence>
<keyword evidence="6" id="KW-0961">Cell wall biogenesis/degradation</keyword>
<dbReference type="InterPro" id="IPR036680">
    <property type="entry name" value="SPOR-like_sf"/>
</dbReference>
<dbReference type="Proteomes" id="UP000295391">
    <property type="component" value="Unassembled WGS sequence"/>
</dbReference>
<evidence type="ECO:0000313" key="13">
    <source>
        <dbReference type="Proteomes" id="UP000295391"/>
    </source>
</evidence>
<keyword evidence="2" id="KW-0732">Signal</keyword>
<dbReference type="PANTHER" id="PTHR21581:SF6">
    <property type="entry name" value="TRAFFICKING PROTEIN PARTICLE COMPLEX SUBUNIT 12"/>
    <property type="match status" value="1"/>
</dbReference>
<keyword evidence="4" id="KW-0133">Cell shape</keyword>
<evidence type="ECO:0000256" key="6">
    <source>
        <dbReference type="ARBA" id="ARBA00023316"/>
    </source>
</evidence>
<dbReference type="InterPro" id="IPR018044">
    <property type="entry name" value="Peptidase_S11"/>
</dbReference>
<feature type="active site" description="Proton acceptor" evidence="7">
    <location>
        <position position="71"/>
    </location>
</feature>
<evidence type="ECO:0000313" key="12">
    <source>
        <dbReference type="EMBL" id="TDQ66501.1"/>
    </source>
</evidence>
<comment type="caution">
    <text evidence="12">The sequence shown here is derived from an EMBL/GenBank/DDBJ whole genome shotgun (WGS) entry which is preliminary data.</text>
</comment>
<organism evidence="12 13">
    <name type="scientific">Maritalea mobilis</name>
    <dbReference type="NCBI Taxonomy" id="483324"/>
    <lineage>
        <taxon>Bacteria</taxon>
        <taxon>Pseudomonadati</taxon>
        <taxon>Pseudomonadota</taxon>
        <taxon>Alphaproteobacteria</taxon>
        <taxon>Hyphomicrobiales</taxon>
        <taxon>Devosiaceae</taxon>
        <taxon>Maritalea</taxon>
    </lineage>
</organism>
<dbReference type="PROSITE" id="PS51724">
    <property type="entry name" value="SPOR"/>
    <property type="match status" value="1"/>
</dbReference>
<keyword evidence="12" id="KW-0645">Protease</keyword>
<proteinExistence type="inferred from homology"/>
<evidence type="ECO:0000256" key="4">
    <source>
        <dbReference type="ARBA" id="ARBA00022960"/>
    </source>
</evidence>
<name>A0A4R6VST8_9HYPH</name>
<dbReference type="Pfam" id="PF00768">
    <property type="entry name" value="Peptidase_S11"/>
    <property type="match status" value="1"/>
</dbReference>
<keyword evidence="12" id="KW-0121">Carboxypeptidase</keyword>
<evidence type="ECO:0000256" key="2">
    <source>
        <dbReference type="ARBA" id="ARBA00022729"/>
    </source>
</evidence>
<dbReference type="RefSeq" id="WP_133571189.1">
    <property type="nucleotide sequence ID" value="NZ_SNYR01000001.1"/>
</dbReference>
<dbReference type="SUPFAM" id="SSF110997">
    <property type="entry name" value="Sporulation related repeat"/>
    <property type="match status" value="1"/>
</dbReference>
<dbReference type="GO" id="GO:0009252">
    <property type="term" value="P:peptidoglycan biosynthetic process"/>
    <property type="evidence" value="ECO:0007669"/>
    <property type="project" value="UniProtKB-KW"/>
</dbReference>
<dbReference type="GO" id="GO:0042834">
    <property type="term" value="F:peptidoglycan binding"/>
    <property type="evidence" value="ECO:0007669"/>
    <property type="project" value="InterPro"/>
</dbReference>
<dbReference type="Pfam" id="PF05036">
    <property type="entry name" value="SPOR"/>
    <property type="match status" value="1"/>
</dbReference>
<dbReference type="PRINTS" id="PR00725">
    <property type="entry name" value="DADACBPTASE1"/>
</dbReference>
<sequence length="553" mass="58778">MVFQSDQHLSFLTLKRLLFVVALFAVSLFSVIDGHSANLRKYAGIVVDAKTGKTLYSYAADSKRYPASVAKVMTLYIVFEELEAGRLTLNSKLKVSKYAASAVPSKLYLKPGTSITVSDAIQALVTKSANDVARVVAENISGSVPKFADRMTKTARALGMSSTTYKNPSGLPDSRQVTTVRDQARLGMAIFQHYPQYFKYFKTSAFRYRGNTYGNHNRLLRSVKGVDGIKTGYINAAGFNLLTSARLNNRHVIVAGFGFNTGGERNAKVASLVNKYLPKAHRGDYWRQASIARPTGAGGIIRMASNPVSVAIKGTPPSRPAALGGGELLTPPAVMALADTNTSKPAVPTPPTLSTPQAETVQVASIEPVNVAAPAPAPPNRPIDLLMGDGAQPLGVIKVAAPIELRSPQAPAPAPQPVAQQQPQRKSLSSLTPLDLFGNLINGGPSTQQPVRLVPPASVGNDITSSVTKTAAIDSWSLQLGAASSANEANEILANATQQVDGLKDLRSAVQPITTNGQAYFRARVMGFTNQEEAIQTCQALKSKDIKCLALPG</sequence>
<dbReference type="AlphaFoldDB" id="A0A4R6VST8"/>
<evidence type="ECO:0000256" key="10">
    <source>
        <dbReference type="SAM" id="MobiDB-lite"/>
    </source>
</evidence>
<accession>A0A4R6VST8</accession>
<feature type="binding site" evidence="8">
    <location>
        <position position="230"/>
    </location>
    <ligand>
        <name>substrate</name>
    </ligand>
</feature>
<dbReference type="GO" id="GO:0006508">
    <property type="term" value="P:proteolysis"/>
    <property type="evidence" value="ECO:0007669"/>
    <property type="project" value="InterPro"/>
</dbReference>
<dbReference type="InterPro" id="IPR001967">
    <property type="entry name" value="Peptidase_S11_N"/>
</dbReference>